<dbReference type="AlphaFoldDB" id="A0A8J6FI58"/>
<evidence type="ECO:0000313" key="1">
    <source>
        <dbReference type="EMBL" id="KAG9487170.1"/>
    </source>
</evidence>
<comment type="caution">
    <text evidence="1">The sequence shown here is derived from an EMBL/GenBank/DDBJ whole genome shotgun (WGS) entry which is preliminary data.</text>
</comment>
<evidence type="ECO:0000313" key="2">
    <source>
        <dbReference type="Proteomes" id="UP000770717"/>
    </source>
</evidence>
<reference evidence="1" key="1">
    <citation type="thesis" date="2020" institute="ProQuest LLC" country="789 East Eisenhower Parkway, Ann Arbor, MI, USA">
        <title>Comparative Genomics and Chromosome Evolution.</title>
        <authorList>
            <person name="Mudd A.B."/>
        </authorList>
    </citation>
    <scope>NUCLEOTIDE SEQUENCE</scope>
    <source>
        <strain evidence="1">HN-11 Male</strain>
        <tissue evidence="1">Kidney and liver</tissue>
    </source>
</reference>
<organism evidence="1 2">
    <name type="scientific">Eleutherodactylus coqui</name>
    <name type="common">Puerto Rican coqui</name>
    <dbReference type="NCBI Taxonomy" id="57060"/>
    <lineage>
        <taxon>Eukaryota</taxon>
        <taxon>Metazoa</taxon>
        <taxon>Chordata</taxon>
        <taxon>Craniata</taxon>
        <taxon>Vertebrata</taxon>
        <taxon>Euteleostomi</taxon>
        <taxon>Amphibia</taxon>
        <taxon>Batrachia</taxon>
        <taxon>Anura</taxon>
        <taxon>Neobatrachia</taxon>
        <taxon>Hyloidea</taxon>
        <taxon>Eleutherodactylidae</taxon>
        <taxon>Eleutherodactylinae</taxon>
        <taxon>Eleutherodactylus</taxon>
        <taxon>Eleutherodactylus</taxon>
    </lineage>
</organism>
<accession>A0A8J6FI58</accession>
<dbReference type="EMBL" id="WNTK01000003">
    <property type="protein sequence ID" value="KAG9487170.1"/>
    <property type="molecule type" value="Genomic_DNA"/>
</dbReference>
<name>A0A8J6FI58_ELECQ</name>
<sequence length="124" mass="14152">MVINVLTLRTLKFSEHVHVPKTQKSCPLPLGNRRGLDCCLCICETISRLRLIFHGCLFCPYFFSPLKVIYASSSKYENHLIAGTSKTSNRATLQIFQIRNLPFCIYSSSAELLFHGYRLHTKLA</sequence>
<keyword evidence="2" id="KW-1185">Reference proteome</keyword>
<dbReference type="Proteomes" id="UP000770717">
    <property type="component" value="Unassembled WGS sequence"/>
</dbReference>
<proteinExistence type="predicted"/>
<gene>
    <name evidence="1" type="ORF">GDO78_007178</name>
</gene>
<protein>
    <submittedName>
        <fullName evidence="1">Uncharacterized protein</fullName>
    </submittedName>
</protein>